<dbReference type="EMBL" id="JAUEPS010000044">
    <property type="protein sequence ID" value="KAK0447428.1"/>
    <property type="molecule type" value="Genomic_DNA"/>
</dbReference>
<evidence type="ECO:0000313" key="1">
    <source>
        <dbReference type="EMBL" id="KAK0447428.1"/>
    </source>
</evidence>
<name>A0AA39JRG6_ARMTA</name>
<evidence type="ECO:0000313" key="2">
    <source>
        <dbReference type="Proteomes" id="UP001175211"/>
    </source>
</evidence>
<gene>
    <name evidence="1" type="ORF">EV420DRAFT_1647758</name>
</gene>
<proteinExistence type="predicted"/>
<dbReference type="AlphaFoldDB" id="A0AA39JRG6"/>
<protein>
    <submittedName>
        <fullName evidence="1">Uncharacterized protein</fullName>
    </submittedName>
</protein>
<keyword evidence="2" id="KW-1185">Reference proteome</keyword>
<dbReference type="RefSeq" id="XP_060326149.1">
    <property type="nucleotide sequence ID" value="XM_060478074.1"/>
</dbReference>
<dbReference type="Proteomes" id="UP001175211">
    <property type="component" value="Unassembled WGS sequence"/>
</dbReference>
<sequence>MKNRVLSPGESVLYNQDLLTIICDDLWTPPVQKLHPAGTHIHPLVALASTCSAVSEMALNRLWEYIDGLNPLFDVFKYSSYAGTADPPGIYRVIPEKRPKKSGRVHPTTYLRIVAQFPNVPIFPNLNSITVDESIAAEPRILFLLPSPKLQKVELSVGLDADNPTVFTAVNAAITGRKTFIVSCPTIATMSHPVDVTAPCDAALFTGKSLRLKILNYRVVDAFLEELSSSESLEHLQITFSPWWRKDIRAGFRSLKSFHVTGPVASMNRVLRLIVPGKLESFTLIDNTSGQGYQSTSQAMRVFHRDLLARFGSSMRELSLTYPSWSIERVDWNISQEVFEPFFGLTSLKKLHYTGEIALDRDLFHERLVTAWPDIEMLNIPRIVGPALPFDVLPVIALNFPRLTHLTLPVSFPESYVAPHDQILQHGLRTLASPDASVGRHACVARYLDRIFPFLTRVEGGEGWDQVERIILDACQPIRRDHQGRQGGVSS</sequence>
<dbReference type="GeneID" id="85361622"/>
<organism evidence="1 2">
    <name type="scientific">Armillaria tabescens</name>
    <name type="common">Ringless honey mushroom</name>
    <name type="synonym">Agaricus tabescens</name>
    <dbReference type="NCBI Taxonomy" id="1929756"/>
    <lineage>
        <taxon>Eukaryota</taxon>
        <taxon>Fungi</taxon>
        <taxon>Dikarya</taxon>
        <taxon>Basidiomycota</taxon>
        <taxon>Agaricomycotina</taxon>
        <taxon>Agaricomycetes</taxon>
        <taxon>Agaricomycetidae</taxon>
        <taxon>Agaricales</taxon>
        <taxon>Marasmiineae</taxon>
        <taxon>Physalacriaceae</taxon>
        <taxon>Desarmillaria</taxon>
    </lineage>
</organism>
<comment type="caution">
    <text evidence="1">The sequence shown here is derived from an EMBL/GenBank/DDBJ whole genome shotgun (WGS) entry which is preliminary data.</text>
</comment>
<reference evidence="1" key="1">
    <citation type="submission" date="2023-06" db="EMBL/GenBank/DDBJ databases">
        <authorList>
            <consortium name="Lawrence Berkeley National Laboratory"/>
            <person name="Ahrendt S."/>
            <person name="Sahu N."/>
            <person name="Indic B."/>
            <person name="Wong-Bajracharya J."/>
            <person name="Merenyi Z."/>
            <person name="Ke H.-M."/>
            <person name="Monk M."/>
            <person name="Kocsube S."/>
            <person name="Drula E."/>
            <person name="Lipzen A."/>
            <person name="Balint B."/>
            <person name="Henrissat B."/>
            <person name="Andreopoulos B."/>
            <person name="Martin F.M."/>
            <person name="Harder C.B."/>
            <person name="Rigling D."/>
            <person name="Ford K.L."/>
            <person name="Foster G.D."/>
            <person name="Pangilinan J."/>
            <person name="Papanicolaou A."/>
            <person name="Barry K."/>
            <person name="LaButti K."/>
            <person name="Viragh M."/>
            <person name="Koriabine M."/>
            <person name="Yan M."/>
            <person name="Riley R."/>
            <person name="Champramary S."/>
            <person name="Plett K.L."/>
            <person name="Tsai I.J."/>
            <person name="Slot J."/>
            <person name="Sipos G."/>
            <person name="Plett J."/>
            <person name="Nagy L.G."/>
            <person name="Grigoriev I.V."/>
        </authorList>
    </citation>
    <scope>NUCLEOTIDE SEQUENCE</scope>
    <source>
        <strain evidence="1">CCBAS 213</strain>
    </source>
</reference>
<accession>A0AA39JRG6</accession>